<feature type="chain" id="PRO_5033988437" evidence="1">
    <location>
        <begin position="24"/>
        <end position="109"/>
    </location>
</feature>
<evidence type="ECO:0000256" key="1">
    <source>
        <dbReference type="SAM" id="SignalP"/>
    </source>
</evidence>
<proteinExistence type="predicted"/>
<dbReference type="AlphaFoldDB" id="A0A8H3ZEL2"/>
<reference evidence="2 3" key="1">
    <citation type="submission" date="2019-07" db="EMBL/GenBank/DDBJ databases">
        <title>Venturia inaequalis Genome Resource.</title>
        <authorList>
            <person name="Lichtner F.J."/>
        </authorList>
    </citation>
    <scope>NUCLEOTIDE SEQUENCE [LARGE SCALE GENOMIC DNA]</scope>
    <source>
        <strain evidence="2 3">DMI_063113</strain>
    </source>
</reference>
<dbReference type="Proteomes" id="UP000490939">
    <property type="component" value="Unassembled WGS sequence"/>
</dbReference>
<gene>
    <name evidence="2" type="ORF">EG327_002728</name>
</gene>
<keyword evidence="3" id="KW-1185">Reference proteome</keyword>
<name>A0A8H3ZEL2_VENIN</name>
<sequence length="109" mass="11609">MRSPFQLLPSLLILSQRNLFAIADPFPFPEALPVADAYPQPTAIAHEIEERAAEAFAHPEAEAVPQSYYAFSGAVYIVGAGGTTLNAASPAYCPNQAPQGCGNIGVYNW</sequence>
<protein>
    <submittedName>
        <fullName evidence="2">Uncharacterized protein</fullName>
    </submittedName>
</protein>
<evidence type="ECO:0000313" key="3">
    <source>
        <dbReference type="Proteomes" id="UP000490939"/>
    </source>
</evidence>
<feature type="signal peptide" evidence="1">
    <location>
        <begin position="1"/>
        <end position="23"/>
    </location>
</feature>
<comment type="caution">
    <text evidence="2">The sequence shown here is derived from an EMBL/GenBank/DDBJ whole genome shotgun (WGS) entry which is preliminary data.</text>
</comment>
<accession>A0A8H3ZEL2</accession>
<evidence type="ECO:0000313" key="2">
    <source>
        <dbReference type="EMBL" id="KAE9989381.1"/>
    </source>
</evidence>
<organism evidence="2 3">
    <name type="scientific">Venturia inaequalis</name>
    <name type="common">Apple scab fungus</name>
    <dbReference type="NCBI Taxonomy" id="5025"/>
    <lineage>
        <taxon>Eukaryota</taxon>
        <taxon>Fungi</taxon>
        <taxon>Dikarya</taxon>
        <taxon>Ascomycota</taxon>
        <taxon>Pezizomycotina</taxon>
        <taxon>Dothideomycetes</taxon>
        <taxon>Pleosporomycetidae</taxon>
        <taxon>Venturiales</taxon>
        <taxon>Venturiaceae</taxon>
        <taxon>Venturia</taxon>
    </lineage>
</organism>
<dbReference type="EMBL" id="WNWR01000189">
    <property type="protein sequence ID" value="KAE9989381.1"/>
    <property type="molecule type" value="Genomic_DNA"/>
</dbReference>
<keyword evidence="1" id="KW-0732">Signal</keyword>